<protein>
    <submittedName>
        <fullName evidence="3">Uncharacterized protein</fullName>
    </submittedName>
</protein>
<sequence length="513" mass="56848">MSDKKHIDRLFQEKFKDFEVTPDDAVWKRIEAQLKEKKKRRVVPIWWRYAGVAALLLLLLTIGNGYFNTNNITTDGNPNQVVDTDGNNHLNQTDNENNDDNHNTPNNNIIKNTDVITNNNASETDPNTSDNVGTTHKNENVLNPSNASSVANKASKNDGTIKNDDTVESIKNSINNNNLLQTKNNTENNIELANTSEDKTNQPPETNKAELDKTKIDNLFNTNKNSKESNIADVKTDAPEKTKTDSVTEQHQLTIEEAIEIAKNSNEEEKEDLNRWSVAPNAAPVFFNSLGKGSSIDPQFNNNSKSSETNMSYGVSASYAINNKISVRSGINKVNLGYNTNNVVAFQAIGGRSSISVLKNVKPELDNEANDISVLSTQNFADKSSQSFATTTGVNTSINQSLSFIEIPLEIKYLLSDKKLGINVIGGFSSFFLNGNELYSDFEGNKTLIGEASNINKTSYSANFGFGLDYKVSKKINLNLEPMFKYQINTFNNTSGDFKPYFIGVYTGFGIKF</sequence>
<keyword evidence="2" id="KW-1133">Transmembrane helix</keyword>
<accession>A0A2N3HL86</accession>
<dbReference type="Proteomes" id="UP000233435">
    <property type="component" value="Unassembled WGS sequence"/>
</dbReference>
<dbReference type="RefSeq" id="WP_106659102.1">
    <property type="nucleotide sequence ID" value="NZ_PJEO01000017.1"/>
</dbReference>
<reference evidence="3 4" key="1">
    <citation type="submission" date="2017-12" db="EMBL/GenBank/DDBJ databases">
        <title>Confluentibacter flavum sp. nov., isolated from the saline lake.</title>
        <authorList>
            <person name="Yu L."/>
        </authorList>
    </citation>
    <scope>NUCLEOTIDE SEQUENCE [LARGE SCALE GENOMIC DNA]</scope>
    <source>
        <strain evidence="3 4">3B</strain>
    </source>
</reference>
<comment type="caution">
    <text evidence="3">The sequence shown here is derived from an EMBL/GenBank/DDBJ whole genome shotgun (WGS) entry which is preliminary data.</text>
</comment>
<feature type="compositionally biased region" description="Low complexity" evidence="1">
    <location>
        <begin position="103"/>
        <end position="114"/>
    </location>
</feature>
<dbReference type="AlphaFoldDB" id="A0A2N3HL86"/>
<feature type="compositionally biased region" description="Low complexity" evidence="1">
    <location>
        <begin position="143"/>
        <end position="154"/>
    </location>
</feature>
<evidence type="ECO:0000313" key="4">
    <source>
        <dbReference type="Proteomes" id="UP000233435"/>
    </source>
</evidence>
<dbReference type="EMBL" id="PJEO01000017">
    <property type="protein sequence ID" value="PKQ45713.1"/>
    <property type="molecule type" value="Genomic_DNA"/>
</dbReference>
<evidence type="ECO:0000256" key="2">
    <source>
        <dbReference type="SAM" id="Phobius"/>
    </source>
</evidence>
<keyword evidence="4" id="KW-1185">Reference proteome</keyword>
<organism evidence="3 4">
    <name type="scientific">Confluentibacter flavum</name>
    <dbReference type="NCBI Taxonomy" id="1909700"/>
    <lineage>
        <taxon>Bacteria</taxon>
        <taxon>Pseudomonadati</taxon>
        <taxon>Bacteroidota</taxon>
        <taxon>Flavobacteriia</taxon>
        <taxon>Flavobacteriales</taxon>
        <taxon>Flavobacteriaceae</taxon>
        <taxon>Confluentibacter</taxon>
    </lineage>
</organism>
<feature type="compositionally biased region" description="Polar residues" evidence="1">
    <location>
        <begin position="115"/>
        <end position="135"/>
    </location>
</feature>
<proteinExistence type="predicted"/>
<feature type="region of interest" description="Disordered" evidence="1">
    <location>
        <begin position="77"/>
        <end position="163"/>
    </location>
</feature>
<name>A0A2N3HL86_9FLAO</name>
<evidence type="ECO:0000313" key="3">
    <source>
        <dbReference type="EMBL" id="PKQ45713.1"/>
    </source>
</evidence>
<keyword evidence="2" id="KW-0812">Transmembrane</keyword>
<feature type="compositionally biased region" description="Polar residues" evidence="1">
    <location>
        <begin position="77"/>
        <end position="90"/>
    </location>
</feature>
<keyword evidence="2" id="KW-0472">Membrane</keyword>
<dbReference type="OrthoDB" id="1113942at2"/>
<feature type="transmembrane region" description="Helical" evidence="2">
    <location>
        <begin position="45"/>
        <end position="67"/>
    </location>
</feature>
<gene>
    <name evidence="3" type="ORF">CSW08_06495</name>
</gene>
<evidence type="ECO:0000256" key="1">
    <source>
        <dbReference type="SAM" id="MobiDB-lite"/>
    </source>
</evidence>